<accession>A0ABW3JS70</accession>
<dbReference type="RefSeq" id="WP_386107488.1">
    <property type="nucleotide sequence ID" value="NZ_JBHTJR010000045.1"/>
</dbReference>
<name>A0ABW3JS70_9FLAO</name>
<organism evidence="2 3">
    <name type="scientific">Tenacibaculum geojense</name>
    <dbReference type="NCBI Taxonomy" id="915352"/>
    <lineage>
        <taxon>Bacteria</taxon>
        <taxon>Pseudomonadati</taxon>
        <taxon>Bacteroidota</taxon>
        <taxon>Flavobacteriia</taxon>
        <taxon>Flavobacteriales</taxon>
        <taxon>Flavobacteriaceae</taxon>
        <taxon>Tenacibaculum</taxon>
    </lineage>
</organism>
<dbReference type="EMBL" id="JBHTJR010000045">
    <property type="protein sequence ID" value="MFD0993338.1"/>
    <property type="molecule type" value="Genomic_DNA"/>
</dbReference>
<gene>
    <name evidence="2" type="ORF">ACFQ1U_08995</name>
</gene>
<keyword evidence="1" id="KW-0812">Transmembrane</keyword>
<keyword evidence="1" id="KW-0472">Membrane</keyword>
<evidence type="ECO:0000313" key="2">
    <source>
        <dbReference type="EMBL" id="MFD0993338.1"/>
    </source>
</evidence>
<dbReference type="Proteomes" id="UP001597062">
    <property type="component" value="Unassembled WGS sequence"/>
</dbReference>
<evidence type="ECO:0000256" key="1">
    <source>
        <dbReference type="SAM" id="Phobius"/>
    </source>
</evidence>
<protein>
    <submittedName>
        <fullName evidence="2">Uncharacterized protein</fullName>
    </submittedName>
</protein>
<sequence length="82" mass="9662">MRLLDKFQQKAFWINVFKVGLPFFLIVTVFSLLMASYGNFSLTDFEAMNETLFSEGKWIRFWLSKIVISLGYGMYVTNKNMK</sequence>
<reference evidence="3" key="1">
    <citation type="journal article" date="2019" name="Int. J. Syst. Evol. Microbiol.">
        <title>The Global Catalogue of Microorganisms (GCM) 10K type strain sequencing project: providing services to taxonomists for standard genome sequencing and annotation.</title>
        <authorList>
            <consortium name="The Broad Institute Genomics Platform"/>
            <consortium name="The Broad Institute Genome Sequencing Center for Infectious Disease"/>
            <person name="Wu L."/>
            <person name="Ma J."/>
        </authorList>
    </citation>
    <scope>NUCLEOTIDE SEQUENCE [LARGE SCALE GENOMIC DNA]</scope>
    <source>
        <strain evidence="3">CCUG 60527</strain>
    </source>
</reference>
<evidence type="ECO:0000313" key="3">
    <source>
        <dbReference type="Proteomes" id="UP001597062"/>
    </source>
</evidence>
<keyword evidence="1" id="KW-1133">Transmembrane helix</keyword>
<keyword evidence="3" id="KW-1185">Reference proteome</keyword>
<feature type="transmembrane region" description="Helical" evidence="1">
    <location>
        <begin position="58"/>
        <end position="77"/>
    </location>
</feature>
<comment type="caution">
    <text evidence="2">The sequence shown here is derived from an EMBL/GenBank/DDBJ whole genome shotgun (WGS) entry which is preliminary data.</text>
</comment>
<proteinExistence type="predicted"/>
<feature type="transmembrane region" description="Helical" evidence="1">
    <location>
        <begin position="12"/>
        <end position="38"/>
    </location>
</feature>